<evidence type="ECO:0000313" key="3">
    <source>
        <dbReference type="Proteomes" id="UP000740883"/>
    </source>
</evidence>
<keyword evidence="3" id="KW-1185">Reference proteome</keyword>
<gene>
    <name evidence="2" type="ORF">NGRA_1330</name>
</gene>
<reference evidence="2 3" key="1">
    <citation type="journal article" date="2020" name="Genome Biol. Evol.">
        <title>Comparative genomics of strictly vertically transmitted, feminizing microsporidia endosymbionts of amphipod crustaceans.</title>
        <authorList>
            <person name="Cormier A."/>
            <person name="Chebbi M.A."/>
            <person name="Giraud I."/>
            <person name="Wattier R."/>
            <person name="Teixeira M."/>
            <person name="Gilbert C."/>
            <person name="Rigaud T."/>
            <person name="Cordaux R."/>
        </authorList>
    </citation>
    <scope>NUCLEOTIDE SEQUENCE [LARGE SCALE GENOMIC DNA]</scope>
    <source>
        <strain evidence="2 3">Ou3-Ou53</strain>
    </source>
</reference>
<accession>A0A9P6KYQ5</accession>
<dbReference type="AlphaFoldDB" id="A0A9P6KYQ5"/>
<proteinExistence type="predicted"/>
<comment type="caution">
    <text evidence="2">The sequence shown here is derived from an EMBL/GenBank/DDBJ whole genome shotgun (WGS) entry which is preliminary data.</text>
</comment>
<evidence type="ECO:0000313" key="2">
    <source>
        <dbReference type="EMBL" id="KAF9763336.1"/>
    </source>
</evidence>
<name>A0A9P6KYQ5_9MICR</name>
<keyword evidence="1" id="KW-0732">Signal</keyword>
<organism evidence="2 3">
    <name type="scientific">Nosema granulosis</name>
    <dbReference type="NCBI Taxonomy" id="83296"/>
    <lineage>
        <taxon>Eukaryota</taxon>
        <taxon>Fungi</taxon>
        <taxon>Fungi incertae sedis</taxon>
        <taxon>Microsporidia</taxon>
        <taxon>Nosematidae</taxon>
        <taxon>Nosema</taxon>
    </lineage>
</organism>
<dbReference type="Proteomes" id="UP000740883">
    <property type="component" value="Unassembled WGS sequence"/>
</dbReference>
<feature type="chain" id="PRO_5040116488" evidence="1">
    <location>
        <begin position="17"/>
        <end position="333"/>
    </location>
</feature>
<dbReference type="EMBL" id="SBJO01000080">
    <property type="protein sequence ID" value="KAF9763336.1"/>
    <property type="molecule type" value="Genomic_DNA"/>
</dbReference>
<feature type="signal peptide" evidence="1">
    <location>
        <begin position="1"/>
        <end position="16"/>
    </location>
</feature>
<sequence length="333" mass="37546">MLILLFFCSTLQFGIRTSQEGVYISFLTTAKTKNGEYFAVGSNKEGALDFTSLSNHLVLINDGKKKLNVTENGMLVVQPTKMGKEKKIFRQIFSSDRFVVLFDKKCLTYLSIPNAFKFMACGNNEHQMFEGVHLDKIDNTGVHEGRFEYGAIKDGNSNMSILDIVKEAPVNTVVEVSEQPPALEVKPIIEVVDLSQRNLPNEIKVVAPEKEEVFVPLEEPRGNSKPLLDDFDHKDVLHPFGSKCGGKASVKHDRIPSVDEYYAKKYNVLKSKHSNILTKLDKNHNSSADLFIRRTGDRILSTSSKGHRGLREIKPSFDMDYNRETPKHVTSTY</sequence>
<protein>
    <submittedName>
        <fullName evidence="2">Uncharacterized protein</fullName>
    </submittedName>
</protein>
<evidence type="ECO:0000256" key="1">
    <source>
        <dbReference type="SAM" id="SignalP"/>
    </source>
</evidence>